<protein>
    <submittedName>
        <fullName evidence="4">Transcription initiation factor TFIID subunit 8</fullName>
    </submittedName>
</protein>
<accession>A0A0R3SNN5</accession>
<dbReference type="OrthoDB" id="284854at2759"/>
<gene>
    <name evidence="2" type="ORF">HDID_LOCUS6548</name>
</gene>
<sequence length="299" mass="32893">MTVLDYIEKAKVAANCAREFSLEARELVQEMYPDFEQPGIKYLEDIVRMMRVTRQGSPTFEAALQSAKDVIAGIVRGLTKGDVDEEEEDTANQPEEDLTLPPKFSSQLKELQEKKLMVSRAGSVRAQRRARAAKMAEELRRRERLLMGEDPKAIMAATNAAEEKRQKEEEVRKAEAARRKAAISAASTAGQSGAGGAANERGITAERADRWAAEMLPTTLAAEGGRRQGAPLNATGKADTSPGGFLHVPGAKRNFSARRKKDESGADESEGSYIEIPDSKFLMPNLSNKNSKILIYYMQ</sequence>
<dbReference type="EMBL" id="UYSG01005906">
    <property type="protein sequence ID" value="VDL58866.1"/>
    <property type="molecule type" value="Genomic_DNA"/>
</dbReference>
<proteinExistence type="predicted"/>
<dbReference type="STRING" id="6216.A0A0R3SNN5"/>
<evidence type="ECO:0000256" key="1">
    <source>
        <dbReference type="SAM" id="MobiDB-lite"/>
    </source>
</evidence>
<feature type="region of interest" description="Disordered" evidence="1">
    <location>
        <begin position="159"/>
        <end position="271"/>
    </location>
</feature>
<reference evidence="4" key="1">
    <citation type="submission" date="2017-02" db="UniProtKB">
        <authorList>
            <consortium name="WormBaseParasite"/>
        </authorList>
    </citation>
    <scope>IDENTIFICATION</scope>
</reference>
<feature type="compositionally biased region" description="Low complexity" evidence="1">
    <location>
        <begin position="182"/>
        <end position="191"/>
    </location>
</feature>
<evidence type="ECO:0000313" key="4">
    <source>
        <dbReference type="WBParaSite" id="HDID_0000655001-mRNA-1"/>
    </source>
</evidence>
<dbReference type="WBParaSite" id="HDID_0000655001-mRNA-1">
    <property type="protein sequence ID" value="HDID_0000655001-mRNA-1"/>
    <property type="gene ID" value="HDID_0000655001"/>
</dbReference>
<feature type="compositionally biased region" description="Basic and acidic residues" evidence="1">
    <location>
        <begin position="161"/>
        <end position="178"/>
    </location>
</feature>
<feature type="compositionally biased region" description="Basic and acidic residues" evidence="1">
    <location>
        <begin position="203"/>
        <end position="212"/>
    </location>
</feature>
<evidence type="ECO:0000313" key="3">
    <source>
        <dbReference type="Proteomes" id="UP000274504"/>
    </source>
</evidence>
<name>A0A0R3SNN5_HYMDI</name>
<dbReference type="Proteomes" id="UP000274504">
    <property type="component" value="Unassembled WGS sequence"/>
</dbReference>
<organism evidence="4">
    <name type="scientific">Hymenolepis diminuta</name>
    <name type="common">Rat tapeworm</name>
    <dbReference type="NCBI Taxonomy" id="6216"/>
    <lineage>
        <taxon>Eukaryota</taxon>
        <taxon>Metazoa</taxon>
        <taxon>Spiralia</taxon>
        <taxon>Lophotrochozoa</taxon>
        <taxon>Platyhelminthes</taxon>
        <taxon>Cestoda</taxon>
        <taxon>Eucestoda</taxon>
        <taxon>Cyclophyllidea</taxon>
        <taxon>Hymenolepididae</taxon>
        <taxon>Hymenolepis</taxon>
    </lineage>
</organism>
<evidence type="ECO:0000313" key="2">
    <source>
        <dbReference type="EMBL" id="VDL58866.1"/>
    </source>
</evidence>
<dbReference type="AlphaFoldDB" id="A0A0R3SNN5"/>
<reference evidence="2 3" key="2">
    <citation type="submission" date="2018-11" db="EMBL/GenBank/DDBJ databases">
        <authorList>
            <consortium name="Pathogen Informatics"/>
        </authorList>
    </citation>
    <scope>NUCLEOTIDE SEQUENCE [LARGE SCALE GENOMIC DNA]</scope>
</reference>